<gene>
    <name evidence="2" type="ORF">QBZ16_000257</name>
</gene>
<evidence type="ECO:0000313" key="2">
    <source>
        <dbReference type="EMBL" id="KAK2080404.1"/>
    </source>
</evidence>
<dbReference type="EMBL" id="JASFZW010000001">
    <property type="protein sequence ID" value="KAK2080404.1"/>
    <property type="molecule type" value="Genomic_DNA"/>
</dbReference>
<evidence type="ECO:0008006" key="4">
    <source>
        <dbReference type="Google" id="ProtNLM"/>
    </source>
</evidence>
<evidence type="ECO:0000313" key="3">
    <source>
        <dbReference type="Proteomes" id="UP001255856"/>
    </source>
</evidence>
<keyword evidence="3" id="KW-1185">Reference proteome</keyword>
<reference evidence="2" key="1">
    <citation type="submission" date="2021-01" db="EMBL/GenBank/DDBJ databases">
        <authorList>
            <person name="Eckstrom K.M.E."/>
        </authorList>
    </citation>
    <scope>NUCLEOTIDE SEQUENCE</scope>
    <source>
        <strain evidence="2">UVCC 0001</strain>
    </source>
</reference>
<dbReference type="AlphaFoldDB" id="A0AAD9IKU1"/>
<feature type="chain" id="PRO_5042272306" description="NADH:ubiquinone oxidoreductase intermediate-associated protein 30 domain-containing protein" evidence="1">
    <location>
        <begin position="28"/>
        <end position="225"/>
    </location>
</feature>
<comment type="caution">
    <text evidence="2">The sequence shown here is derived from an EMBL/GenBank/DDBJ whole genome shotgun (WGS) entry which is preliminary data.</text>
</comment>
<dbReference type="Gene3D" id="2.60.120.430">
    <property type="entry name" value="Galactose-binding lectin"/>
    <property type="match status" value="1"/>
</dbReference>
<accession>A0AAD9IKU1</accession>
<sequence>MHSSGSGTHSVFHSLLLVTLLSLGAHARHIRELQASDSAVTIYKDGLNSDWSNWSWGLKTLTIQDSGSLMPGSKFAFCATIGAYGAISLKSAHPFALDGTLNMYLHSNNTSGTASLPFNLSSLELQFESSAPSSYTISRSYTLGQLAAQDGTIDGKDPVTRMYNIKKGGWEPFHIQMDGFAPNGTSDAKYDRITVGSCLQKFELCNGVKVPDIYLCLENVSMDNN</sequence>
<protein>
    <recommendedName>
        <fullName evidence="4">NADH:ubiquinone oxidoreductase intermediate-associated protein 30 domain-containing protein</fullName>
    </recommendedName>
</protein>
<feature type="signal peptide" evidence="1">
    <location>
        <begin position="1"/>
        <end position="27"/>
    </location>
</feature>
<proteinExistence type="predicted"/>
<name>A0AAD9IKU1_PROWI</name>
<dbReference type="Proteomes" id="UP001255856">
    <property type="component" value="Unassembled WGS sequence"/>
</dbReference>
<evidence type="ECO:0000256" key="1">
    <source>
        <dbReference type="SAM" id="SignalP"/>
    </source>
</evidence>
<keyword evidence="1" id="KW-0732">Signal</keyword>
<organism evidence="2 3">
    <name type="scientific">Prototheca wickerhamii</name>
    <dbReference type="NCBI Taxonomy" id="3111"/>
    <lineage>
        <taxon>Eukaryota</taxon>
        <taxon>Viridiplantae</taxon>
        <taxon>Chlorophyta</taxon>
        <taxon>core chlorophytes</taxon>
        <taxon>Trebouxiophyceae</taxon>
        <taxon>Chlorellales</taxon>
        <taxon>Chlorellaceae</taxon>
        <taxon>Prototheca</taxon>
    </lineage>
</organism>